<dbReference type="EMBL" id="KK784904">
    <property type="protein sequence ID" value="KDO65193.1"/>
    <property type="molecule type" value="Genomic_DNA"/>
</dbReference>
<dbReference type="Proteomes" id="UP000027120">
    <property type="component" value="Unassembled WGS sequence"/>
</dbReference>
<keyword evidence="2" id="KW-1185">Reference proteome</keyword>
<dbReference type="AlphaFoldDB" id="A0A067FGG6"/>
<proteinExistence type="predicted"/>
<organism evidence="1 2">
    <name type="scientific">Citrus sinensis</name>
    <name type="common">Sweet orange</name>
    <name type="synonym">Citrus aurantium var. sinensis</name>
    <dbReference type="NCBI Taxonomy" id="2711"/>
    <lineage>
        <taxon>Eukaryota</taxon>
        <taxon>Viridiplantae</taxon>
        <taxon>Streptophyta</taxon>
        <taxon>Embryophyta</taxon>
        <taxon>Tracheophyta</taxon>
        <taxon>Spermatophyta</taxon>
        <taxon>Magnoliopsida</taxon>
        <taxon>eudicotyledons</taxon>
        <taxon>Gunneridae</taxon>
        <taxon>Pentapetalae</taxon>
        <taxon>rosids</taxon>
        <taxon>malvids</taxon>
        <taxon>Sapindales</taxon>
        <taxon>Rutaceae</taxon>
        <taxon>Aurantioideae</taxon>
        <taxon>Citrus</taxon>
    </lineage>
</organism>
<protein>
    <submittedName>
        <fullName evidence="1">Uncharacterized protein</fullName>
    </submittedName>
</protein>
<accession>A0A067FGG6</accession>
<sequence length="16" mass="2018">FKSCLQVINYMFPNWK</sequence>
<feature type="non-terminal residue" evidence="1">
    <location>
        <position position="1"/>
    </location>
</feature>
<name>A0A067FGG6_CITSI</name>
<gene>
    <name evidence="1" type="ORF">CISIN_1g0101702mg</name>
</gene>
<evidence type="ECO:0000313" key="2">
    <source>
        <dbReference type="Proteomes" id="UP000027120"/>
    </source>
</evidence>
<reference evidence="1 2" key="1">
    <citation type="submission" date="2014-04" db="EMBL/GenBank/DDBJ databases">
        <authorList>
            <consortium name="International Citrus Genome Consortium"/>
            <person name="Gmitter F."/>
            <person name="Chen C."/>
            <person name="Farmerie W."/>
            <person name="Harkins T."/>
            <person name="Desany B."/>
            <person name="Mohiuddin M."/>
            <person name="Kodira C."/>
            <person name="Borodovsky M."/>
            <person name="Lomsadze A."/>
            <person name="Burns P."/>
            <person name="Jenkins J."/>
            <person name="Prochnik S."/>
            <person name="Shu S."/>
            <person name="Chapman J."/>
            <person name="Pitluck S."/>
            <person name="Schmutz J."/>
            <person name="Rokhsar D."/>
        </authorList>
    </citation>
    <scope>NUCLEOTIDE SEQUENCE</scope>
</reference>
<dbReference type="EMBL" id="KK784904">
    <property type="protein sequence ID" value="KDO65194.1"/>
    <property type="molecule type" value="Genomic_DNA"/>
</dbReference>
<evidence type="ECO:0000313" key="1">
    <source>
        <dbReference type="EMBL" id="KDO65195.1"/>
    </source>
</evidence>
<dbReference type="EMBL" id="KK784904">
    <property type="protein sequence ID" value="KDO65195.1"/>
    <property type="molecule type" value="Genomic_DNA"/>
</dbReference>